<dbReference type="OrthoDB" id="9792500at2"/>
<dbReference type="InterPro" id="IPR006016">
    <property type="entry name" value="UspA"/>
</dbReference>
<evidence type="ECO:0000259" key="2">
    <source>
        <dbReference type="Pfam" id="PF00582"/>
    </source>
</evidence>
<dbReference type="AlphaFoldDB" id="A0A291GFK0"/>
<dbReference type="CDD" id="cd00293">
    <property type="entry name" value="USP-like"/>
    <property type="match status" value="1"/>
</dbReference>
<keyword evidence="4" id="KW-1185">Reference proteome</keyword>
<dbReference type="Gene3D" id="3.40.50.620">
    <property type="entry name" value="HUPs"/>
    <property type="match status" value="1"/>
</dbReference>
<gene>
    <name evidence="3" type="ORF">CEW89_16085</name>
</gene>
<dbReference type="Proteomes" id="UP000217935">
    <property type="component" value="Chromosome"/>
</dbReference>
<dbReference type="STRING" id="1758178.GCA_001550095_02346"/>
<protein>
    <submittedName>
        <fullName evidence="3">Universal stress protein</fullName>
    </submittedName>
</protein>
<dbReference type="KEGG" id="ceh:CEW89_16085"/>
<organism evidence="3 4">
    <name type="scientific">Celeribacter ethanolicus</name>
    <dbReference type="NCBI Taxonomy" id="1758178"/>
    <lineage>
        <taxon>Bacteria</taxon>
        <taxon>Pseudomonadati</taxon>
        <taxon>Pseudomonadota</taxon>
        <taxon>Alphaproteobacteria</taxon>
        <taxon>Rhodobacterales</taxon>
        <taxon>Roseobacteraceae</taxon>
        <taxon>Celeribacter</taxon>
    </lineage>
</organism>
<dbReference type="EMBL" id="CP022196">
    <property type="protein sequence ID" value="ATG48957.1"/>
    <property type="molecule type" value="Genomic_DNA"/>
</dbReference>
<dbReference type="InterPro" id="IPR014729">
    <property type="entry name" value="Rossmann-like_a/b/a_fold"/>
</dbReference>
<evidence type="ECO:0000313" key="4">
    <source>
        <dbReference type="Proteomes" id="UP000217935"/>
    </source>
</evidence>
<dbReference type="RefSeq" id="WP_066702046.1">
    <property type="nucleotide sequence ID" value="NZ_CP022196.1"/>
</dbReference>
<evidence type="ECO:0000256" key="1">
    <source>
        <dbReference type="ARBA" id="ARBA00008791"/>
    </source>
</evidence>
<dbReference type="InterPro" id="IPR006015">
    <property type="entry name" value="Universal_stress_UspA"/>
</dbReference>
<comment type="similarity">
    <text evidence="1">Belongs to the universal stress protein A family.</text>
</comment>
<name>A0A291GFK0_9RHOB</name>
<dbReference type="SUPFAM" id="SSF52402">
    <property type="entry name" value="Adenine nucleotide alpha hydrolases-like"/>
    <property type="match status" value="1"/>
</dbReference>
<feature type="domain" description="UspA" evidence="2">
    <location>
        <begin position="1"/>
        <end position="137"/>
    </location>
</feature>
<proteinExistence type="inferred from homology"/>
<evidence type="ECO:0000313" key="3">
    <source>
        <dbReference type="EMBL" id="ATG48957.1"/>
    </source>
</evidence>
<accession>A0A291GFK0</accession>
<sequence>MFKTIVIPVDLGHADRLEKALGVAGDLAAQYDAAVHVVGVAPETPHALGHTPAEYEARLRAFAADLSDRYGRPVTPHPVIATDLRIDLDALLMKASDELGADLVVMASHVPGFAEYIFGSNAGTLASHAKMSVFVVR</sequence>
<dbReference type="PRINTS" id="PR01438">
    <property type="entry name" value="UNVRSLSTRESS"/>
</dbReference>
<reference evidence="3 4" key="1">
    <citation type="submission" date="2017-06" db="EMBL/GenBank/DDBJ databases">
        <title>Celeribacter sp. TSPH2 complete genome sequence.</title>
        <authorList>
            <person name="Woo J.-H."/>
            <person name="Kim H.-S."/>
        </authorList>
    </citation>
    <scope>NUCLEOTIDE SEQUENCE [LARGE SCALE GENOMIC DNA]</scope>
    <source>
        <strain evidence="3 4">TSPH2</strain>
    </source>
</reference>
<dbReference type="Pfam" id="PF00582">
    <property type="entry name" value="Usp"/>
    <property type="match status" value="1"/>
</dbReference>